<organism evidence="11 12">
    <name type="scientific">Dicentrarchus labrax</name>
    <name type="common">European seabass</name>
    <name type="synonym">Morone labrax</name>
    <dbReference type="NCBI Taxonomy" id="13489"/>
    <lineage>
        <taxon>Eukaryota</taxon>
        <taxon>Metazoa</taxon>
        <taxon>Chordata</taxon>
        <taxon>Craniata</taxon>
        <taxon>Vertebrata</taxon>
        <taxon>Euteleostomi</taxon>
        <taxon>Actinopterygii</taxon>
        <taxon>Neopterygii</taxon>
        <taxon>Teleostei</taxon>
        <taxon>Neoteleostei</taxon>
        <taxon>Acanthomorphata</taxon>
        <taxon>Eupercaria</taxon>
        <taxon>Moronidae</taxon>
        <taxon>Dicentrarchus</taxon>
    </lineage>
</organism>
<gene>
    <name evidence="11" type="primary">palmda</name>
</gene>
<dbReference type="GO" id="GO:0005737">
    <property type="term" value="C:cytoplasm"/>
    <property type="evidence" value="ECO:0007669"/>
    <property type="project" value="UniProtKB-SubCell"/>
</dbReference>
<feature type="region of interest" description="Disordered" evidence="10">
    <location>
        <begin position="302"/>
        <end position="348"/>
    </location>
</feature>
<dbReference type="AlphaFoldDB" id="A0A8C4GDT9"/>
<dbReference type="GO" id="GO:0043197">
    <property type="term" value="C:dendritic spine"/>
    <property type="evidence" value="ECO:0007669"/>
    <property type="project" value="UniProtKB-SubCell"/>
</dbReference>
<dbReference type="Ensembl" id="ENSDLAT00005000110.2">
    <property type="protein sequence ID" value="ENSDLAP00005000104.2"/>
    <property type="gene ID" value="ENSDLAG00005000047.2"/>
</dbReference>
<dbReference type="Proteomes" id="UP000694389">
    <property type="component" value="Unassembled WGS sequence"/>
</dbReference>
<keyword evidence="8" id="KW-0966">Cell projection</keyword>
<dbReference type="GO" id="GO:0016020">
    <property type="term" value="C:membrane"/>
    <property type="evidence" value="ECO:0007669"/>
    <property type="project" value="InterPro"/>
</dbReference>
<sequence>MEESDLLKERLQAITEKHRIQEHIRRKKLDLDQEKLKLQHLKKKALREQWLLQDSASHNATDSPRQQSLLYDQQQTRALQLNIHRIEMEVEALEREESMVSTNESFILNRLKAVEKSSEDIIKEAQDSFVPEPLQVTTMIPDVPESPSLPSSKDSEPSTPRKTLFAMEINVTKNLLTGESTVLSTATVSPEELNQHAGLKVYDDGRKCVYAMNSQEGSHDQSRASELSANEVEQLLRSATVHRQVNHQNPSRREEHCFYNRQGERDRMEECDLRQQGGHYGRNLLRNNLTEKYFSRRENWQRKPGAEHHYGHQESHYRGQEERNNQSNLREGHRLGNHKGLEHHHSNQKACHYSSYQARNCHSVQEDRLASQHANGIIRSNSRVNGSRANGCPPPRSHDQEVVSAYQPQLCYTPANYIPLRDYISVDEEEVYCPPSYHSHDGNQPTALYSGPTHSDRVPSPIYGDDSPYTILNAIETTEPITAIFMGFQTAQDDSRPGQEFEGSLKAELVIIEDNEVNGNNNSMKEKKSHTQLRVNGYPTQCSANGNIGRVEGDGDRRIERPVGPVTSCIRLMTNKQKLLYVTSKTVTMGNHGERSYLVLQGATTVWFCDSCVFESHESI</sequence>
<proteinExistence type="inferred from homology"/>
<evidence type="ECO:0000256" key="10">
    <source>
        <dbReference type="SAM" id="MobiDB-lite"/>
    </source>
</evidence>
<feature type="compositionally biased region" description="Basic and acidic residues" evidence="10">
    <location>
        <begin position="302"/>
        <end position="345"/>
    </location>
</feature>
<protein>
    <recommendedName>
        <fullName evidence="9">Palmdelphin</fullName>
    </recommendedName>
</protein>
<dbReference type="GO" id="GO:0008360">
    <property type="term" value="P:regulation of cell shape"/>
    <property type="evidence" value="ECO:0007669"/>
    <property type="project" value="InterPro"/>
</dbReference>
<evidence type="ECO:0000256" key="9">
    <source>
        <dbReference type="ARBA" id="ARBA00040857"/>
    </source>
</evidence>
<comment type="similarity">
    <text evidence="4">Belongs to the paralemmin family.</text>
</comment>
<keyword evidence="7" id="KW-0175">Coiled coil</keyword>
<dbReference type="Pfam" id="PF03285">
    <property type="entry name" value="Paralemmin"/>
    <property type="match status" value="1"/>
</dbReference>
<keyword evidence="12" id="KW-1185">Reference proteome</keyword>
<keyword evidence="5" id="KW-0963">Cytoplasm</keyword>
<evidence type="ECO:0000256" key="7">
    <source>
        <dbReference type="ARBA" id="ARBA00023054"/>
    </source>
</evidence>
<feature type="region of interest" description="Disordered" evidence="10">
    <location>
        <begin position="141"/>
        <end position="160"/>
    </location>
</feature>
<dbReference type="GeneTree" id="ENSGT00940000157718"/>
<reference evidence="11" key="2">
    <citation type="submission" date="2025-09" db="UniProtKB">
        <authorList>
            <consortium name="Ensembl"/>
        </authorList>
    </citation>
    <scope>IDENTIFICATION</scope>
</reference>
<evidence type="ECO:0000313" key="12">
    <source>
        <dbReference type="Proteomes" id="UP000694389"/>
    </source>
</evidence>
<evidence type="ECO:0000256" key="4">
    <source>
        <dbReference type="ARBA" id="ARBA00005756"/>
    </source>
</evidence>
<keyword evidence="6" id="KW-0770">Synapse</keyword>
<evidence type="ECO:0000313" key="11">
    <source>
        <dbReference type="Ensembl" id="ENSDLAP00005000104.2"/>
    </source>
</evidence>
<evidence type="ECO:0000256" key="2">
    <source>
        <dbReference type="ARBA" id="ARBA00004496"/>
    </source>
</evidence>
<name>A0A8C4GDT9_DICLA</name>
<evidence type="ECO:0000256" key="5">
    <source>
        <dbReference type="ARBA" id="ARBA00022490"/>
    </source>
</evidence>
<dbReference type="PANTHER" id="PTHR46881:SF1">
    <property type="entry name" value="PALMDELPHIN"/>
    <property type="match status" value="1"/>
</dbReference>
<dbReference type="PANTHER" id="PTHR46881">
    <property type="entry name" value="PALMDELPHIN"/>
    <property type="match status" value="1"/>
</dbReference>
<accession>A0A8C4GDT9</accession>
<reference evidence="11" key="1">
    <citation type="submission" date="2025-08" db="UniProtKB">
        <authorList>
            <consortium name="Ensembl"/>
        </authorList>
    </citation>
    <scope>IDENTIFICATION</scope>
</reference>
<dbReference type="InterPro" id="IPR004965">
    <property type="entry name" value="Paralemmin"/>
</dbReference>
<evidence type="ECO:0000256" key="6">
    <source>
        <dbReference type="ARBA" id="ARBA00023018"/>
    </source>
</evidence>
<evidence type="ECO:0000256" key="1">
    <source>
        <dbReference type="ARBA" id="ARBA00004279"/>
    </source>
</evidence>
<evidence type="ECO:0000256" key="3">
    <source>
        <dbReference type="ARBA" id="ARBA00004552"/>
    </source>
</evidence>
<evidence type="ECO:0000256" key="8">
    <source>
        <dbReference type="ARBA" id="ARBA00023273"/>
    </source>
</evidence>
<comment type="subcellular location">
    <subcellularLocation>
        <location evidence="1">Cell projection</location>
        <location evidence="1">Dendrite</location>
    </subcellularLocation>
    <subcellularLocation>
        <location evidence="3">Cell projection</location>
        <location evidence="3">Dendritic spine</location>
    </subcellularLocation>
    <subcellularLocation>
        <location evidence="2">Cytoplasm</location>
    </subcellularLocation>
</comment>
<feature type="compositionally biased region" description="Polar residues" evidence="10">
    <location>
        <begin position="148"/>
        <end position="160"/>
    </location>
</feature>